<dbReference type="InterPro" id="IPR039426">
    <property type="entry name" value="TonB-dep_rcpt-like"/>
</dbReference>
<evidence type="ECO:0000256" key="12">
    <source>
        <dbReference type="ARBA" id="ARBA00023170"/>
    </source>
</evidence>
<reference evidence="18 19" key="1">
    <citation type="submission" date="2019-02" db="EMBL/GenBank/DDBJ databases">
        <authorList>
            <person name="Li Y."/>
        </authorList>
    </citation>
    <scope>NUCLEOTIDE SEQUENCE [LARGE SCALE GENOMIC DNA]</scope>
    <source>
        <strain evidence="18 19">30C10-4-7</strain>
    </source>
</reference>
<dbReference type="GO" id="GO:0015344">
    <property type="term" value="F:siderophore uptake transmembrane transporter activity"/>
    <property type="evidence" value="ECO:0007669"/>
    <property type="project" value="TreeGrafter"/>
</dbReference>
<accession>A0A4Q6XMZ9</accession>
<dbReference type="NCBIfam" id="TIGR01783">
    <property type="entry name" value="TonB-siderophor"/>
    <property type="match status" value="1"/>
</dbReference>
<evidence type="ECO:0000256" key="13">
    <source>
        <dbReference type="ARBA" id="ARBA00023237"/>
    </source>
</evidence>
<evidence type="ECO:0000256" key="2">
    <source>
        <dbReference type="ARBA" id="ARBA00009810"/>
    </source>
</evidence>
<comment type="subcellular location">
    <subcellularLocation>
        <location evidence="1 14">Cell outer membrane</location>
        <topology evidence="1 14">Multi-pass membrane protein</topology>
    </subcellularLocation>
</comment>
<organism evidence="18 19">
    <name type="scientific">Sphingobacterium corticibacterium</name>
    <dbReference type="NCBI Taxonomy" id="2484746"/>
    <lineage>
        <taxon>Bacteria</taxon>
        <taxon>Pseudomonadati</taxon>
        <taxon>Bacteroidota</taxon>
        <taxon>Sphingobacteriia</taxon>
        <taxon>Sphingobacteriales</taxon>
        <taxon>Sphingobacteriaceae</taxon>
        <taxon>Sphingobacterium</taxon>
    </lineage>
</organism>
<dbReference type="InterPro" id="IPR010105">
    <property type="entry name" value="TonB_sidphr_rcpt"/>
</dbReference>
<keyword evidence="4 14" id="KW-1134">Transmembrane beta strand</keyword>
<dbReference type="PROSITE" id="PS52016">
    <property type="entry name" value="TONB_DEPENDENT_REC_3"/>
    <property type="match status" value="1"/>
</dbReference>
<dbReference type="InterPro" id="IPR008969">
    <property type="entry name" value="CarboxyPept-like_regulatory"/>
</dbReference>
<keyword evidence="5" id="KW-0410">Iron transport</keyword>
<evidence type="ECO:0000256" key="4">
    <source>
        <dbReference type="ARBA" id="ARBA00022452"/>
    </source>
</evidence>
<evidence type="ECO:0000313" key="19">
    <source>
        <dbReference type="Proteomes" id="UP000292855"/>
    </source>
</evidence>
<dbReference type="OrthoDB" id="9775095at2"/>
<dbReference type="CDD" id="cd01347">
    <property type="entry name" value="ligand_gated_channel"/>
    <property type="match status" value="1"/>
</dbReference>
<dbReference type="PANTHER" id="PTHR32552">
    <property type="entry name" value="FERRICHROME IRON RECEPTOR-RELATED"/>
    <property type="match status" value="1"/>
</dbReference>
<comment type="similarity">
    <text evidence="2 14 15">Belongs to the TonB-dependent receptor family.</text>
</comment>
<dbReference type="Gene3D" id="2.40.170.20">
    <property type="entry name" value="TonB-dependent receptor, beta-barrel domain"/>
    <property type="match status" value="1"/>
</dbReference>
<dbReference type="AlphaFoldDB" id="A0A4Q6XMZ9"/>
<dbReference type="Gene3D" id="2.60.40.1120">
    <property type="entry name" value="Carboxypeptidase-like, regulatory domain"/>
    <property type="match status" value="1"/>
</dbReference>
<dbReference type="GO" id="GO:0038023">
    <property type="term" value="F:signaling receptor activity"/>
    <property type="evidence" value="ECO:0007669"/>
    <property type="project" value="InterPro"/>
</dbReference>
<dbReference type="RefSeq" id="WP_130139732.1">
    <property type="nucleotide sequence ID" value="NZ_SGIT01000001.1"/>
</dbReference>
<feature type="domain" description="TonB-dependent receptor plug" evidence="17">
    <location>
        <begin position="223"/>
        <end position="319"/>
    </location>
</feature>
<dbReference type="Pfam" id="PF07715">
    <property type="entry name" value="Plug"/>
    <property type="match status" value="1"/>
</dbReference>
<evidence type="ECO:0000256" key="1">
    <source>
        <dbReference type="ARBA" id="ARBA00004571"/>
    </source>
</evidence>
<evidence type="ECO:0000256" key="14">
    <source>
        <dbReference type="PROSITE-ProRule" id="PRU01360"/>
    </source>
</evidence>
<dbReference type="SUPFAM" id="SSF49464">
    <property type="entry name" value="Carboxypeptidase regulatory domain-like"/>
    <property type="match status" value="1"/>
</dbReference>
<evidence type="ECO:0000256" key="3">
    <source>
        <dbReference type="ARBA" id="ARBA00022448"/>
    </source>
</evidence>
<keyword evidence="3 14" id="KW-0813">Transport</keyword>
<feature type="domain" description="TonB-dependent receptor-like beta-barrel" evidence="16">
    <location>
        <begin position="394"/>
        <end position="850"/>
    </location>
</feature>
<proteinExistence type="inferred from homology"/>
<evidence type="ECO:0000259" key="16">
    <source>
        <dbReference type="Pfam" id="PF00593"/>
    </source>
</evidence>
<evidence type="ECO:0000256" key="9">
    <source>
        <dbReference type="ARBA" id="ARBA00023065"/>
    </source>
</evidence>
<comment type="caution">
    <text evidence="18">The sequence shown here is derived from an EMBL/GenBank/DDBJ whole genome shotgun (WGS) entry which is preliminary data.</text>
</comment>
<dbReference type="Gene3D" id="2.170.130.10">
    <property type="entry name" value="TonB-dependent receptor, plug domain"/>
    <property type="match status" value="1"/>
</dbReference>
<dbReference type="EMBL" id="SGIT01000001">
    <property type="protein sequence ID" value="RZF61503.1"/>
    <property type="molecule type" value="Genomic_DNA"/>
</dbReference>
<dbReference type="InterPro" id="IPR036942">
    <property type="entry name" value="Beta-barrel_TonB_sf"/>
</dbReference>
<dbReference type="GO" id="GO:0009279">
    <property type="term" value="C:cell outer membrane"/>
    <property type="evidence" value="ECO:0007669"/>
    <property type="project" value="UniProtKB-SubCell"/>
</dbReference>
<evidence type="ECO:0000313" key="18">
    <source>
        <dbReference type="EMBL" id="RZF61503.1"/>
    </source>
</evidence>
<keyword evidence="8" id="KW-0408">Iron</keyword>
<keyword evidence="10 15" id="KW-0798">TonB box</keyword>
<sequence length="880" mass="97380">MNFLPFRATLFSDALKTGILLLVFNFVLTAAIAQSSILQKRISVTVQDAKISTALHQIEAAAGCTFVYSTNLLAIDRTVTIDAQHKTLSTILQELFAGEMPRVEVNGTRISLQPNNGSGHVYGRILTEDGIAVESVTVAIEGGKQTMTDADGKFSFQKIRAGEQQIKVSFLGQVLAHREVNVPSGSGVTVDFVLQDDGRLLQEVIVTGQKRKTSSVIKSDIPLENLPMMVQIVGQEQLQQRQVMSIREAITNVSGVTYASSYAGGYDTFTGRGFALNIMRNGVAIANAAGQVYGDNIEQIDVLKGPASIQYGDIAPGSVMNLVTKKPLDYNYKRLEMKLGQYGLLRPSIDISGPLNEKKTVLFRLNSSLEKSDSFREKINNKSFLFAPSFTWKILPTLTWNLEGVYAHDDRTMDPGIISPDNTYTGLSKLSFGTFLGEPANMYRSTDENIFSTLSYQFSSDWTLRNVSYYTKATREYGWMSFTLASLTESGDIDRTYSSETGAYGGWGSTMDLLGKFNLASTQHNLLVGVEYLYDDRDRSLSGWGKLDKPINLYNPIYGQSTLIIDNQGTPGDPSTQRKRFGAYAQDQISLFDERLQVLLGLRLNHVNRSSTWSTGPEPAQYMPDKQTIFNPRMGVLYKPFRWMSAFASYTNSFEMNGQNRFTGELLSPSNADQYEAGIKSSVWDDRLGITVAAFHIDKKNISGYVTGLTEAPSFPHTYFSAESGTASYVGANHQSKGIELDVNGYVLPSLFVNAAFSYIDATIVEDPAYPAGNQLGGAPRVITNFWANYKFSQQALKGFEFGGGVSYRGKNYATSYNRDVELAPHYTTIDVALAYTFKNVFTRLNVNNLANEKGYTYGMYGGYYPLWSRRAVFSIGIKL</sequence>
<gene>
    <name evidence="18" type="ORF">EWE74_01270</name>
</gene>
<keyword evidence="7" id="KW-0732">Signal</keyword>
<keyword evidence="6 14" id="KW-0812">Transmembrane</keyword>
<keyword evidence="11 14" id="KW-0472">Membrane</keyword>
<evidence type="ECO:0000256" key="5">
    <source>
        <dbReference type="ARBA" id="ARBA00022496"/>
    </source>
</evidence>
<dbReference type="Proteomes" id="UP000292855">
    <property type="component" value="Unassembled WGS sequence"/>
</dbReference>
<dbReference type="GO" id="GO:0015891">
    <property type="term" value="P:siderophore transport"/>
    <property type="evidence" value="ECO:0007669"/>
    <property type="project" value="InterPro"/>
</dbReference>
<dbReference type="InterPro" id="IPR000531">
    <property type="entry name" value="Beta-barrel_TonB"/>
</dbReference>
<evidence type="ECO:0000256" key="8">
    <source>
        <dbReference type="ARBA" id="ARBA00023004"/>
    </source>
</evidence>
<evidence type="ECO:0000256" key="6">
    <source>
        <dbReference type="ARBA" id="ARBA00022692"/>
    </source>
</evidence>
<dbReference type="SUPFAM" id="SSF56935">
    <property type="entry name" value="Porins"/>
    <property type="match status" value="1"/>
</dbReference>
<protein>
    <submittedName>
        <fullName evidence="18">TonB-dependent siderophore receptor</fullName>
    </submittedName>
</protein>
<dbReference type="Pfam" id="PF13715">
    <property type="entry name" value="CarbopepD_reg_2"/>
    <property type="match status" value="1"/>
</dbReference>
<dbReference type="Pfam" id="PF00593">
    <property type="entry name" value="TonB_dep_Rec_b-barrel"/>
    <property type="match status" value="1"/>
</dbReference>
<name>A0A4Q6XMZ9_9SPHI</name>
<keyword evidence="9" id="KW-0406">Ion transport</keyword>
<keyword evidence="13 14" id="KW-0998">Cell outer membrane</keyword>
<evidence type="ECO:0000256" key="15">
    <source>
        <dbReference type="RuleBase" id="RU003357"/>
    </source>
</evidence>
<evidence type="ECO:0000259" key="17">
    <source>
        <dbReference type="Pfam" id="PF07715"/>
    </source>
</evidence>
<dbReference type="InterPro" id="IPR012910">
    <property type="entry name" value="Plug_dom"/>
</dbReference>
<dbReference type="InterPro" id="IPR037066">
    <property type="entry name" value="Plug_dom_sf"/>
</dbReference>
<evidence type="ECO:0000256" key="7">
    <source>
        <dbReference type="ARBA" id="ARBA00022729"/>
    </source>
</evidence>
<keyword evidence="19" id="KW-1185">Reference proteome</keyword>
<evidence type="ECO:0000256" key="11">
    <source>
        <dbReference type="ARBA" id="ARBA00023136"/>
    </source>
</evidence>
<keyword evidence="12 18" id="KW-0675">Receptor</keyword>
<dbReference type="PANTHER" id="PTHR32552:SF68">
    <property type="entry name" value="FERRICHROME OUTER MEMBRANE TRANSPORTER_PHAGE RECEPTOR"/>
    <property type="match status" value="1"/>
</dbReference>
<evidence type="ECO:0000256" key="10">
    <source>
        <dbReference type="ARBA" id="ARBA00023077"/>
    </source>
</evidence>